<keyword evidence="2" id="KW-1185">Reference proteome</keyword>
<sequence>MNSELERPFEGVGPDSIAGGAIGLAFGGPAGAAAGALTPVVARMVKLAQKELSSQGLRAAAMWTIAAREANVDPLDLLDRAESEEVRMHLGYTAADAAVRSRYSARIVALGRALANGIGASDDAELDHWQLIVDALSEVDRPHLVVLSRFADIDDSIDEPVFVGRTLDWQQVKKLNAEYGASISALLARLERLGLLHAEDVAVLSEEDGRPGDEERLGAHWRLSNFGYLVLDELWRAGGSTEVVR</sequence>
<dbReference type="AlphaFoldDB" id="A0A7W5FBI2"/>
<evidence type="ECO:0000313" key="1">
    <source>
        <dbReference type="EMBL" id="MBB3092245.1"/>
    </source>
</evidence>
<evidence type="ECO:0000313" key="2">
    <source>
        <dbReference type="Proteomes" id="UP000577707"/>
    </source>
</evidence>
<dbReference type="Proteomes" id="UP000577707">
    <property type="component" value="Unassembled WGS sequence"/>
</dbReference>
<accession>A0A7W5FBI2</accession>
<organism evidence="1 2">
    <name type="scientific">Nocardioides albus</name>
    <dbReference type="NCBI Taxonomy" id="1841"/>
    <lineage>
        <taxon>Bacteria</taxon>
        <taxon>Bacillati</taxon>
        <taxon>Actinomycetota</taxon>
        <taxon>Actinomycetes</taxon>
        <taxon>Propionibacteriales</taxon>
        <taxon>Nocardioidaceae</taxon>
        <taxon>Nocardioides</taxon>
    </lineage>
</organism>
<reference evidence="1 2" key="1">
    <citation type="submission" date="2020-08" db="EMBL/GenBank/DDBJ databases">
        <title>Genomic Encyclopedia of Type Strains, Phase III (KMG-III): the genomes of soil and plant-associated and newly described type strains.</title>
        <authorList>
            <person name="Whitman W."/>
        </authorList>
    </citation>
    <scope>NUCLEOTIDE SEQUENCE [LARGE SCALE GENOMIC DNA]</scope>
    <source>
        <strain evidence="1 2">CECT 3302</strain>
    </source>
</reference>
<protein>
    <submittedName>
        <fullName evidence="1">Uncharacterized protein</fullName>
    </submittedName>
</protein>
<proteinExistence type="predicted"/>
<gene>
    <name evidence="1" type="ORF">FHS12_005222</name>
</gene>
<dbReference type="RefSeq" id="WP_183551983.1">
    <property type="nucleotide sequence ID" value="NZ_BMQT01000018.1"/>
</dbReference>
<name>A0A7W5FBI2_9ACTN</name>
<comment type="caution">
    <text evidence="1">The sequence shown here is derived from an EMBL/GenBank/DDBJ whole genome shotgun (WGS) entry which is preliminary data.</text>
</comment>
<dbReference type="EMBL" id="JACHXG010000018">
    <property type="protein sequence ID" value="MBB3092245.1"/>
    <property type="molecule type" value="Genomic_DNA"/>
</dbReference>